<name>A0A853JC03_9GAMM</name>
<dbReference type="SUPFAM" id="SSF52540">
    <property type="entry name" value="P-loop containing nucleoside triphosphate hydrolases"/>
    <property type="match status" value="1"/>
</dbReference>
<dbReference type="SMART" id="SM00382">
    <property type="entry name" value="AAA"/>
    <property type="match status" value="1"/>
</dbReference>
<feature type="domain" description="AAA+ ATPase" evidence="5">
    <location>
        <begin position="265"/>
        <end position="400"/>
    </location>
</feature>
<dbReference type="GO" id="GO:0016887">
    <property type="term" value="F:ATP hydrolysis activity"/>
    <property type="evidence" value="ECO:0007669"/>
    <property type="project" value="InterPro"/>
</dbReference>
<sequence>MSELQDLAALIRADTPLIVVETPDEPRVVEQFRQTLTHVWRAMYRWTITEGLRRIDLDREDPAEDAADIGTTLRAIRGADQRGVYLLLDFHPYLEYAGSQRQLRDLLQRRDCLPHVIVLVGHKVELPAELEALAVRHTPRLPDARLLQKMVHEEAAAYTAEHDGRRVEQDDATVRQIVRNLQGLSLTDARRIARQLIFADGVLGPDDLPQLTRLKFELLNRSGHLHYEYDTARFADVAGARRLKRWVEQRRKVFVEGEAPPGLDPPKGVLLLGVQGCGKSLLAKAVAGGFGVPLVRLDFGTLYAKYHGETESNLRAALASTEQLAPCVLWIDEIEKGLASGGPDGDGGVSRRVLGYLLTWMAERRSNVFLVATANQVQELPAELLRKGRFDEIFFVDLPDAETRRQVFSLHLTARDLDPAGFDLDALAQAAEGFSGAEIEQAIVAGLYAAHAAGTPLNDFMLRSELKQTRPLSVVMREQVAALRAWAAERTVPAD</sequence>
<dbReference type="Gene3D" id="3.40.50.300">
    <property type="entry name" value="P-loop containing nucleotide triphosphate hydrolases"/>
    <property type="match status" value="1"/>
</dbReference>
<organism evidence="6 7">
    <name type="scientific">Luteimonas salinisoli</name>
    <dbReference type="NCBI Taxonomy" id="2752307"/>
    <lineage>
        <taxon>Bacteria</taxon>
        <taxon>Pseudomonadati</taxon>
        <taxon>Pseudomonadota</taxon>
        <taxon>Gammaproteobacteria</taxon>
        <taxon>Lysobacterales</taxon>
        <taxon>Lysobacteraceae</taxon>
        <taxon>Luteimonas</taxon>
    </lineage>
</organism>
<evidence type="ECO:0000256" key="3">
    <source>
        <dbReference type="ARBA" id="ARBA00038088"/>
    </source>
</evidence>
<dbReference type="PANTHER" id="PTHR42960">
    <property type="entry name" value="YCF46 PROTEIN"/>
    <property type="match status" value="1"/>
</dbReference>
<dbReference type="Pfam" id="PF00004">
    <property type="entry name" value="AAA"/>
    <property type="match status" value="1"/>
</dbReference>
<comment type="caution">
    <text evidence="6">The sequence shown here is derived from an EMBL/GenBank/DDBJ whole genome shotgun (WGS) entry which is preliminary data.</text>
</comment>
<evidence type="ECO:0000256" key="1">
    <source>
        <dbReference type="ARBA" id="ARBA00022741"/>
    </source>
</evidence>
<dbReference type="Gene3D" id="1.10.8.60">
    <property type="match status" value="1"/>
</dbReference>
<accession>A0A853JC03</accession>
<reference evidence="6 7" key="1">
    <citation type="submission" date="2020-07" db="EMBL/GenBank/DDBJ databases">
        <title>Luteimonas sp. SJ-92.</title>
        <authorList>
            <person name="Huang X.-X."/>
            <person name="Xu L."/>
            <person name="Sun J.-Q."/>
        </authorList>
    </citation>
    <scope>NUCLEOTIDE SEQUENCE [LARGE SCALE GENOMIC DNA]</scope>
    <source>
        <strain evidence="6 7">SJ-92</strain>
    </source>
</reference>
<dbReference type="InterPro" id="IPR003959">
    <property type="entry name" value="ATPase_AAA_core"/>
</dbReference>
<evidence type="ECO:0000256" key="2">
    <source>
        <dbReference type="ARBA" id="ARBA00022840"/>
    </source>
</evidence>
<evidence type="ECO:0000256" key="4">
    <source>
        <dbReference type="ARBA" id="ARBA00040480"/>
    </source>
</evidence>
<evidence type="ECO:0000313" key="7">
    <source>
        <dbReference type="Proteomes" id="UP000578091"/>
    </source>
</evidence>
<dbReference type="EMBL" id="JACCKA010000049">
    <property type="protein sequence ID" value="NZA26159.1"/>
    <property type="molecule type" value="Genomic_DNA"/>
</dbReference>
<keyword evidence="1" id="KW-0547">Nucleotide-binding</keyword>
<evidence type="ECO:0000259" key="5">
    <source>
        <dbReference type="SMART" id="SM00382"/>
    </source>
</evidence>
<keyword evidence="7" id="KW-1185">Reference proteome</keyword>
<dbReference type="AlphaFoldDB" id="A0A853JC03"/>
<evidence type="ECO:0000313" key="6">
    <source>
        <dbReference type="EMBL" id="NZA26159.1"/>
    </source>
</evidence>
<proteinExistence type="inferred from homology"/>
<dbReference type="InterPro" id="IPR003593">
    <property type="entry name" value="AAA+_ATPase"/>
</dbReference>
<dbReference type="Proteomes" id="UP000578091">
    <property type="component" value="Unassembled WGS sequence"/>
</dbReference>
<dbReference type="InterPro" id="IPR027417">
    <property type="entry name" value="P-loop_NTPase"/>
</dbReference>
<dbReference type="RefSeq" id="WP_180677954.1">
    <property type="nucleotide sequence ID" value="NZ_JACCKA010000049.1"/>
</dbReference>
<comment type="similarity">
    <text evidence="3">Belongs to the AAA ATPase family. Highly divergent.</text>
</comment>
<dbReference type="InterPro" id="IPR052381">
    <property type="entry name" value="AAA_domain_protein"/>
</dbReference>
<dbReference type="GO" id="GO:0005524">
    <property type="term" value="F:ATP binding"/>
    <property type="evidence" value="ECO:0007669"/>
    <property type="project" value="UniProtKB-KW"/>
</dbReference>
<gene>
    <name evidence="6" type="ORF">H0E84_07150</name>
</gene>
<keyword evidence="2" id="KW-0067">ATP-binding</keyword>
<dbReference type="PANTHER" id="PTHR42960:SF1">
    <property type="entry name" value="YCF46 PROTEIN"/>
    <property type="match status" value="1"/>
</dbReference>
<protein>
    <recommendedName>
        <fullName evidence="4">Uncharacterized AAA domain-containing protein ycf46</fullName>
    </recommendedName>
</protein>